<organism evidence="1 2">
    <name type="scientific">Caerostris darwini</name>
    <dbReference type="NCBI Taxonomy" id="1538125"/>
    <lineage>
        <taxon>Eukaryota</taxon>
        <taxon>Metazoa</taxon>
        <taxon>Ecdysozoa</taxon>
        <taxon>Arthropoda</taxon>
        <taxon>Chelicerata</taxon>
        <taxon>Arachnida</taxon>
        <taxon>Araneae</taxon>
        <taxon>Araneomorphae</taxon>
        <taxon>Entelegynae</taxon>
        <taxon>Araneoidea</taxon>
        <taxon>Araneidae</taxon>
        <taxon>Caerostris</taxon>
    </lineage>
</organism>
<reference evidence="1 2" key="1">
    <citation type="submission" date="2021-06" db="EMBL/GenBank/DDBJ databases">
        <title>Caerostris darwini draft genome.</title>
        <authorList>
            <person name="Kono N."/>
            <person name="Arakawa K."/>
        </authorList>
    </citation>
    <scope>NUCLEOTIDE SEQUENCE [LARGE SCALE GENOMIC DNA]</scope>
</reference>
<dbReference type="EMBL" id="BPLQ01002371">
    <property type="protein sequence ID" value="GIX92094.1"/>
    <property type="molecule type" value="Genomic_DNA"/>
</dbReference>
<accession>A0AAV4P4Y2</accession>
<proteinExistence type="predicted"/>
<evidence type="ECO:0000313" key="1">
    <source>
        <dbReference type="EMBL" id="GIX92094.1"/>
    </source>
</evidence>
<sequence length="86" mass="9124">MPELLRTGVWSQGQAGVSQGACAIRPEAIPPAPVSQAFQLQVTVAVSFRGRKIKKSHSTGGGGKFAEQTLLLARFVKSIQVCNSSR</sequence>
<keyword evidence="2" id="KW-1185">Reference proteome</keyword>
<comment type="caution">
    <text evidence="1">The sequence shown here is derived from an EMBL/GenBank/DDBJ whole genome shotgun (WGS) entry which is preliminary data.</text>
</comment>
<evidence type="ECO:0000313" key="2">
    <source>
        <dbReference type="Proteomes" id="UP001054837"/>
    </source>
</evidence>
<protein>
    <submittedName>
        <fullName evidence="1">Uncharacterized protein</fullName>
    </submittedName>
</protein>
<gene>
    <name evidence="1" type="ORF">CDAR_222151</name>
</gene>
<dbReference type="Proteomes" id="UP001054837">
    <property type="component" value="Unassembled WGS sequence"/>
</dbReference>
<name>A0AAV4P4Y2_9ARAC</name>
<dbReference type="AlphaFoldDB" id="A0AAV4P4Y2"/>